<protein>
    <submittedName>
        <fullName evidence="2">Uncharacterized protein</fullName>
    </submittedName>
</protein>
<reference evidence="2" key="1">
    <citation type="submission" date="2020-11" db="EMBL/GenBank/DDBJ databases">
        <authorList>
            <consortium name="DOE Joint Genome Institute"/>
            <person name="Ahrendt S."/>
            <person name="Riley R."/>
            <person name="Andreopoulos W."/>
            <person name="Labutti K."/>
            <person name="Pangilinan J."/>
            <person name="Ruiz-Duenas F.J."/>
            <person name="Barrasa J.M."/>
            <person name="Sanchez-Garcia M."/>
            <person name="Camarero S."/>
            <person name="Miyauchi S."/>
            <person name="Serrano A."/>
            <person name="Linde D."/>
            <person name="Babiker R."/>
            <person name="Drula E."/>
            <person name="Ayuso-Fernandez I."/>
            <person name="Pacheco R."/>
            <person name="Padilla G."/>
            <person name="Ferreira P."/>
            <person name="Barriuso J."/>
            <person name="Kellner H."/>
            <person name="Castanera R."/>
            <person name="Alfaro M."/>
            <person name="Ramirez L."/>
            <person name="Pisabarro A.G."/>
            <person name="Kuo A."/>
            <person name="Tritt A."/>
            <person name="Lipzen A."/>
            <person name="He G."/>
            <person name="Yan M."/>
            <person name="Ng V."/>
            <person name="Cullen D."/>
            <person name="Martin F."/>
            <person name="Rosso M.-N."/>
            <person name="Henrissat B."/>
            <person name="Hibbett D."/>
            <person name="Martinez A.T."/>
            <person name="Grigoriev I.V."/>
        </authorList>
    </citation>
    <scope>NUCLEOTIDE SEQUENCE</scope>
    <source>
        <strain evidence="2">CBS 247.69</strain>
    </source>
</reference>
<dbReference type="OrthoDB" id="3265734at2759"/>
<evidence type="ECO:0000313" key="2">
    <source>
        <dbReference type="EMBL" id="KAF9468701.1"/>
    </source>
</evidence>
<dbReference type="AlphaFoldDB" id="A0A9P5YHE1"/>
<keyword evidence="3" id="KW-1185">Reference proteome</keyword>
<dbReference type="EMBL" id="MU150232">
    <property type="protein sequence ID" value="KAF9468701.1"/>
    <property type="molecule type" value="Genomic_DNA"/>
</dbReference>
<proteinExistence type="predicted"/>
<comment type="caution">
    <text evidence="2">The sequence shown here is derived from an EMBL/GenBank/DDBJ whole genome shotgun (WGS) entry which is preliminary data.</text>
</comment>
<organism evidence="2 3">
    <name type="scientific">Collybia nuda</name>
    <dbReference type="NCBI Taxonomy" id="64659"/>
    <lineage>
        <taxon>Eukaryota</taxon>
        <taxon>Fungi</taxon>
        <taxon>Dikarya</taxon>
        <taxon>Basidiomycota</taxon>
        <taxon>Agaricomycotina</taxon>
        <taxon>Agaricomycetes</taxon>
        <taxon>Agaricomycetidae</taxon>
        <taxon>Agaricales</taxon>
        <taxon>Tricholomatineae</taxon>
        <taxon>Clitocybaceae</taxon>
        <taxon>Collybia</taxon>
    </lineage>
</organism>
<sequence length="406" mass="44077">MQNKEKGKEPSSVKSKVMLGWSLVQEFNKVKEKSHKTRPHERCKRAGFRSLSKFPILAICQQPPWRDCIVEGVLMVKLLFTSDVVDDRDPAIQYIGRWSPQGVSEEYNSTVHAPLEDGAQAVFKFTGTSIAVYGTLRSPHTPGIATYSVDGGHSTTIRGPITSMVLFRQKLYQSPQLGNGGHILTITPTSEGGGYFLDYFIITPNDVTPQTTSTPRALAPTGPLDSITTKLPNDSGVDQGRPVIAVKTSSRTEVSSVLTSVIITQSTVLTSSTDATPPAQTSSLTPSAKSTPLTGIIVGDSCSAPKSSSKQFSSYVIAIEFWTRSSMGPPSLPVVHDTRSFHKAGLADLEQYPSSLPDPEMQDITPTDDESHSIAPTDMPPEYVELLPNDAQFIGYGADLEWIKNF</sequence>
<feature type="region of interest" description="Disordered" evidence="1">
    <location>
        <begin position="353"/>
        <end position="375"/>
    </location>
</feature>
<gene>
    <name evidence="2" type="ORF">BDZ94DRAFT_1232248</name>
</gene>
<evidence type="ECO:0000313" key="3">
    <source>
        <dbReference type="Proteomes" id="UP000807353"/>
    </source>
</evidence>
<accession>A0A9P5YHE1</accession>
<name>A0A9P5YHE1_9AGAR</name>
<dbReference type="Proteomes" id="UP000807353">
    <property type="component" value="Unassembled WGS sequence"/>
</dbReference>
<dbReference type="Gene3D" id="2.60.120.260">
    <property type="entry name" value="Galactose-binding domain-like"/>
    <property type="match status" value="1"/>
</dbReference>
<evidence type="ECO:0000256" key="1">
    <source>
        <dbReference type="SAM" id="MobiDB-lite"/>
    </source>
</evidence>